<evidence type="ECO:0000256" key="2">
    <source>
        <dbReference type="ARBA" id="ARBA00022723"/>
    </source>
</evidence>
<reference evidence="11 12" key="1">
    <citation type="journal article" date="2016" name="Nat. Biotechnol.">
        <title>Measurement of bacterial replication rates in microbial communities.</title>
        <authorList>
            <person name="Brown C.T."/>
            <person name="Olm M.R."/>
            <person name="Thomas B.C."/>
            <person name="Banfield J.F."/>
        </authorList>
    </citation>
    <scope>NUCLEOTIDE SEQUENCE [LARGE SCALE GENOMIC DNA]</scope>
    <source>
        <strain evidence="11">46_33</strain>
    </source>
</reference>
<feature type="binding site" evidence="10">
    <location>
        <position position="204"/>
    </location>
    <ligand>
        <name>Mn(2+)</name>
        <dbReference type="ChEBI" id="CHEBI:29035"/>
    </ligand>
</feature>
<dbReference type="GO" id="GO:0051607">
    <property type="term" value="P:defense response to virus"/>
    <property type="evidence" value="ECO:0007669"/>
    <property type="project" value="UniProtKB-UniRule"/>
</dbReference>
<dbReference type="HAMAP" id="MF_01470">
    <property type="entry name" value="Cas1"/>
    <property type="match status" value="1"/>
</dbReference>
<keyword evidence="7 10" id="KW-0238">DNA-binding</keyword>
<dbReference type="AlphaFoldDB" id="A0A1Q6R4Z5"/>
<dbReference type="Proteomes" id="UP000186777">
    <property type="component" value="Unassembled WGS sequence"/>
</dbReference>
<dbReference type="EC" id="3.1.-.-" evidence="10"/>
<evidence type="ECO:0000256" key="4">
    <source>
        <dbReference type="ARBA" id="ARBA00022801"/>
    </source>
</evidence>
<dbReference type="InterPro" id="IPR002729">
    <property type="entry name" value="CRISPR-assoc_Cas1"/>
</dbReference>
<evidence type="ECO:0000256" key="7">
    <source>
        <dbReference type="ARBA" id="ARBA00023125"/>
    </source>
</evidence>
<dbReference type="STRING" id="626940.BHW43_06275"/>
<dbReference type="InterPro" id="IPR042206">
    <property type="entry name" value="CRISPR-assoc_Cas1_C"/>
</dbReference>
<feature type="binding site" evidence="10">
    <location>
        <position position="147"/>
    </location>
    <ligand>
        <name>Mn(2+)</name>
        <dbReference type="ChEBI" id="CHEBI:29035"/>
    </ligand>
</feature>
<evidence type="ECO:0000256" key="3">
    <source>
        <dbReference type="ARBA" id="ARBA00022759"/>
    </source>
</evidence>
<dbReference type="InterPro" id="IPR019855">
    <property type="entry name" value="CRISPR-assoc_Cas1_NMENI"/>
</dbReference>
<comment type="caution">
    <text evidence="11">The sequence shown here is derived from an EMBL/GenBank/DDBJ whole genome shotgun (WGS) entry which is preliminary data.</text>
</comment>
<keyword evidence="3 10" id="KW-0255">Endonuclease</keyword>
<dbReference type="GO" id="GO:0003677">
    <property type="term" value="F:DNA binding"/>
    <property type="evidence" value="ECO:0007669"/>
    <property type="project" value="UniProtKB-KW"/>
</dbReference>
<evidence type="ECO:0000256" key="1">
    <source>
        <dbReference type="ARBA" id="ARBA00022722"/>
    </source>
</evidence>
<protein>
    <recommendedName>
        <fullName evidence="10">CRISPR-associated endonuclease Cas1</fullName>
        <ecNumber evidence="10">3.1.-.-</ecNumber>
    </recommendedName>
</protein>
<comment type="subunit">
    <text evidence="9 10">Homodimer, forms a heterotetramer with a Cas2 homodimer.</text>
</comment>
<dbReference type="GO" id="GO:0046872">
    <property type="term" value="F:metal ion binding"/>
    <property type="evidence" value="ECO:0007669"/>
    <property type="project" value="UniProtKB-UniRule"/>
</dbReference>
<dbReference type="Pfam" id="PF01867">
    <property type="entry name" value="Cas_Cas1"/>
    <property type="match status" value="1"/>
</dbReference>
<keyword evidence="6 10" id="KW-0051">Antiviral defense</keyword>
<dbReference type="Gene3D" id="3.100.10.20">
    <property type="entry name" value="CRISPR-associated endonuclease Cas1, N-terminal domain"/>
    <property type="match status" value="1"/>
</dbReference>
<dbReference type="GO" id="GO:0043571">
    <property type="term" value="P:maintenance of CRISPR repeat elements"/>
    <property type="evidence" value="ECO:0007669"/>
    <property type="project" value="UniProtKB-UniRule"/>
</dbReference>
<evidence type="ECO:0000256" key="8">
    <source>
        <dbReference type="ARBA" id="ARBA00023211"/>
    </source>
</evidence>
<dbReference type="PANTHER" id="PTHR34353:SF2">
    <property type="entry name" value="CRISPR-ASSOCIATED ENDONUCLEASE CAS1 1"/>
    <property type="match status" value="1"/>
</dbReference>
<proteinExistence type="inferred from homology"/>
<dbReference type="GO" id="GO:0016787">
    <property type="term" value="F:hydrolase activity"/>
    <property type="evidence" value="ECO:0007669"/>
    <property type="project" value="UniProtKB-KW"/>
</dbReference>
<evidence type="ECO:0000256" key="6">
    <source>
        <dbReference type="ARBA" id="ARBA00023118"/>
    </source>
</evidence>
<organism evidence="11 12">
    <name type="scientific">Phascolarctobacterium succinatutens</name>
    <dbReference type="NCBI Taxonomy" id="626940"/>
    <lineage>
        <taxon>Bacteria</taxon>
        <taxon>Bacillati</taxon>
        <taxon>Bacillota</taxon>
        <taxon>Negativicutes</taxon>
        <taxon>Acidaminococcales</taxon>
        <taxon>Acidaminococcaceae</taxon>
        <taxon>Phascolarctobacterium</taxon>
    </lineage>
</organism>
<evidence type="ECO:0000256" key="5">
    <source>
        <dbReference type="ARBA" id="ARBA00022842"/>
    </source>
</evidence>
<keyword evidence="1 10" id="KW-0540">Nuclease</keyword>
<keyword evidence="4 10" id="KW-0378">Hydrolase</keyword>
<keyword evidence="2 10" id="KW-0479">Metal-binding</keyword>
<evidence type="ECO:0000256" key="10">
    <source>
        <dbReference type="HAMAP-Rule" id="MF_01470"/>
    </source>
</evidence>
<dbReference type="NCBIfam" id="TIGR03639">
    <property type="entry name" value="cas1_NMENI"/>
    <property type="match status" value="1"/>
</dbReference>
<evidence type="ECO:0000256" key="9">
    <source>
        <dbReference type="ARBA" id="ARBA00038592"/>
    </source>
</evidence>
<evidence type="ECO:0000313" key="12">
    <source>
        <dbReference type="Proteomes" id="UP000186777"/>
    </source>
</evidence>
<dbReference type="NCBIfam" id="TIGR00287">
    <property type="entry name" value="cas1"/>
    <property type="match status" value="1"/>
</dbReference>
<comment type="function">
    <text evidence="10">CRISPR (clustered regularly interspaced short palindromic repeat), is an adaptive immune system that provides protection against mobile genetic elements (viruses, transposable elements and conjugative plasmids). CRISPR clusters contain spacers, sequences complementary to antecedent mobile elements, and target invading nucleic acids. CRISPR clusters are transcribed and processed into CRISPR RNA (crRNA). Acts as a dsDNA endonuclease. Involved in the integration of spacer DNA into the CRISPR cassette.</text>
</comment>
<dbReference type="Gene3D" id="1.20.120.920">
    <property type="entry name" value="CRISPR-associated endonuclease Cas1, C-terminal domain"/>
    <property type="match status" value="1"/>
</dbReference>
<keyword evidence="8 10" id="KW-0464">Manganese</keyword>
<gene>
    <name evidence="10" type="primary">cas1</name>
    <name evidence="11" type="ORF">BHW43_06275</name>
</gene>
<name>A0A1Q6R4Z5_9FIRM</name>
<accession>A0A1Q6R4Z5</accession>
<dbReference type="InterPro" id="IPR050646">
    <property type="entry name" value="Cas1"/>
</dbReference>
<sequence>MAYRNLMIASNAQLKIKNEQLLIKTDTTHSVPIEDINSVLVENHQSTITIATLAKLVQDGVTIFVCDEKHTPCAIMMPFAQNARQYGVVKLQESLSLPLQKQLWQQIVKYKINNQAICLEFNKQYNAAQQLRSLAKKVTSGDSNNTEAVAAAVYFKALFGPDFIRSNDDDLRNAALNYGYAIIRGHIARLIASYGFLPMKGIHHKSELNAYNLADDFIEPFRPVVDLFVAQEAQAFEALTPQLKQKLYNLLNMDIKIAQQNHSLAYAAEKMIQSFSRCCQKTSKELLLPTLVALRQHTYE</sequence>
<dbReference type="RefSeq" id="WP_303679927.1">
    <property type="nucleotide sequence ID" value="NZ_MNTG01000030.1"/>
</dbReference>
<dbReference type="PANTHER" id="PTHR34353">
    <property type="entry name" value="CRISPR-ASSOCIATED ENDONUCLEASE CAS1 1"/>
    <property type="match status" value="1"/>
</dbReference>
<keyword evidence="5 10" id="KW-0460">Magnesium</keyword>
<feature type="binding site" evidence="10">
    <location>
        <position position="219"/>
    </location>
    <ligand>
        <name>Mn(2+)</name>
        <dbReference type="ChEBI" id="CHEBI:29035"/>
    </ligand>
</feature>
<dbReference type="GO" id="GO:0004520">
    <property type="term" value="F:DNA endonuclease activity"/>
    <property type="evidence" value="ECO:0007669"/>
    <property type="project" value="InterPro"/>
</dbReference>
<evidence type="ECO:0000313" key="11">
    <source>
        <dbReference type="EMBL" id="OLA37429.1"/>
    </source>
</evidence>
<dbReference type="EMBL" id="MNTG01000030">
    <property type="protein sequence ID" value="OLA37429.1"/>
    <property type="molecule type" value="Genomic_DNA"/>
</dbReference>
<dbReference type="InterPro" id="IPR042211">
    <property type="entry name" value="CRISPR-assoc_Cas1_N"/>
</dbReference>
<comment type="similarity">
    <text evidence="10">Belongs to the CRISPR-associated endonuclease Cas1 family.</text>
</comment>
<comment type="cofactor">
    <cofactor evidence="10">
        <name>Mg(2+)</name>
        <dbReference type="ChEBI" id="CHEBI:18420"/>
    </cofactor>
    <cofactor evidence="10">
        <name>Mn(2+)</name>
        <dbReference type="ChEBI" id="CHEBI:29035"/>
    </cofactor>
</comment>